<feature type="transmembrane region" description="Helical" evidence="1">
    <location>
        <begin position="238"/>
        <end position="259"/>
    </location>
</feature>
<keyword evidence="1" id="KW-1133">Transmembrane helix</keyword>
<keyword evidence="3" id="KW-1185">Reference proteome</keyword>
<dbReference type="RefSeq" id="WP_377859085.1">
    <property type="nucleotide sequence ID" value="NZ_JBHLZU010000026.1"/>
</dbReference>
<evidence type="ECO:0000313" key="2">
    <source>
        <dbReference type="EMBL" id="MFB9907975.1"/>
    </source>
</evidence>
<sequence length="312" mass="32387">MPDRLRVTRLVIGCAAALCTVPYLTLKILWLTGNGVGFVDSAVVSEPSMLVLNAVTAAMDIVAIVVALAFTQSWGMRLPAWLVVFPMWVGTGLLGVIAVAQPISALGGEVSTGTGPVQPWVYTVVYSGFTAQGVLLGAAFLFYARTRWAVLFVAGQAKSSGTRRLQIGLANLGSALAVGVAVVYLVRMVGLPLGMPAEALAHMNFAAGVSNAVYGLSALAGAVGVQLVVRGRSGWTPLVLAWVGSGGLFSWGMWSMVNLLGGTVLGVGRVIALDAFTEFARVLAGTLLGVLLLFVMVERLAAAKKTRSVVPA</sequence>
<evidence type="ECO:0000313" key="3">
    <source>
        <dbReference type="Proteomes" id="UP001589693"/>
    </source>
</evidence>
<dbReference type="Proteomes" id="UP001589693">
    <property type="component" value="Unassembled WGS sequence"/>
</dbReference>
<feature type="transmembrane region" description="Helical" evidence="1">
    <location>
        <begin position="205"/>
        <end position="229"/>
    </location>
</feature>
<comment type="caution">
    <text evidence="2">The sequence shown here is derived from an EMBL/GenBank/DDBJ whole genome shotgun (WGS) entry which is preliminary data.</text>
</comment>
<accession>A0ABV6A491</accession>
<organism evidence="2 3">
    <name type="scientific">Allokutzneria oryzae</name>
    <dbReference type="NCBI Taxonomy" id="1378989"/>
    <lineage>
        <taxon>Bacteria</taxon>
        <taxon>Bacillati</taxon>
        <taxon>Actinomycetota</taxon>
        <taxon>Actinomycetes</taxon>
        <taxon>Pseudonocardiales</taxon>
        <taxon>Pseudonocardiaceae</taxon>
        <taxon>Allokutzneria</taxon>
    </lineage>
</organism>
<protein>
    <submittedName>
        <fullName evidence="2">Uncharacterized protein</fullName>
    </submittedName>
</protein>
<proteinExistence type="predicted"/>
<evidence type="ECO:0000256" key="1">
    <source>
        <dbReference type="SAM" id="Phobius"/>
    </source>
</evidence>
<feature type="transmembrane region" description="Helical" evidence="1">
    <location>
        <begin position="279"/>
        <end position="297"/>
    </location>
</feature>
<feature type="transmembrane region" description="Helical" evidence="1">
    <location>
        <begin position="7"/>
        <end position="30"/>
    </location>
</feature>
<gene>
    <name evidence="2" type="ORF">ACFFQA_28920</name>
</gene>
<dbReference type="EMBL" id="JBHLZU010000026">
    <property type="protein sequence ID" value="MFB9907975.1"/>
    <property type="molecule type" value="Genomic_DNA"/>
</dbReference>
<feature type="transmembrane region" description="Helical" evidence="1">
    <location>
        <begin position="50"/>
        <end position="71"/>
    </location>
</feature>
<reference evidence="2 3" key="1">
    <citation type="submission" date="2024-09" db="EMBL/GenBank/DDBJ databases">
        <authorList>
            <person name="Sun Q."/>
            <person name="Mori K."/>
        </authorList>
    </citation>
    <scope>NUCLEOTIDE SEQUENCE [LARGE SCALE GENOMIC DNA]</scope>
    <source>
        <strain evidence="2 3">TBRC 7907</strain>
    </source>
</reference>
<name>A0ABV6A491_9PSEU</name>
<feature type="transmembrane region" description="Helical" evidence="1">
    <location>
        <begin position="165"/>
        <end position="185"/>
    </location>
</feature>
<keyword evidence="1" id="KW-0812">Transmembrane</keyword>
<feature type="transmembrane region" description="Helical" evidence="1">
    <location>
        <begin position="120"/>
        <end position="144"/>
    </location>
</feature>
<feature type="transmembrane region" description="Helical" evidence="1">
    <location>
        <begin position="78"/>
        <end position="100"/>
    </location>
</feature>
<keyword evidence="1" id="KW-0472">Membrane</keyword>